<dbReference type="EMBL" id="JANBVN010000026">
    <property type="protein sequence ID" value="KAJ9161138.1"/>
    <property type="molecule type" value="Genomic_DNA"/>
</dbReference>
<proteinExistence type="predicted"/>
<name>A0AA38SID4_9PEZI</name>
<feature type="compositionally biased region" description="Low complexity" evidence="1">
    <location>
        <begin position="162"/>
        <end position="177"/>
    </location>
</feature>
<keyword evidence="3" id="KW-1185">Reference proteome</keyword>
<comment type="caution">
    <text evidence="2">The sequence shown here is derived from an EMBL/GenBank/DDBJ whole genome shotgun (WGS) entry which is preliminary data.</text>
</comment>
<protein>
    <submittedName>
        <fullName evidence="2">Ubiquitin carboxyl-terminal hydrolase 19</fullName>
    </submittedName>
</protein>
<accession>A0AA38SID4</accession>
<feature type="compositionally biased region" description="Basic and acidic residues" evidence="1">
    <location>
        <begin position="438"/>
        <end position="448"/>
    </location>
</feature>
<dbReference type="AlphaFoldDB" id="A0AA38SID4"/>
<feature type="compositionally biased region" description="Basic and acidic residues" evidence="1">
    <location>
        <begin position="148"/>
        <end position="161"/>
    </location>
</feature>
<sequence length="640" mass="67726">MDPRFVVSRDEFHDVQMDVKQVQFIQQSHAERLLRLEKRQADDAALKSVWNSPFPSVLGGTPQHGPVMPPNDVFDDDLDADEQGQNLLGSLHIDADYEPIRRGAASRANSVRFDESALQGANWAGHNGRHSGEFEPARPSSGMGGHAMMERSLSHKSDGRHSSAGHSVHSMHSGVSGRASSLGLDTNFVIGGHDEDSPDLDIPLPPPGLFYLGSVPSIIRCWLNTNFTQSTLLFAVVCSGSQKSTVGLSLLKELDLVANIRRDTDGANRISLPVYLAEARVTQSNSRSPSPAPQLPSITATFEVTGTDQIERADTNNTIRLFIGSDTLRMHSADILLSRNLMTLYGNDRDKLSVPFVRPDDDGFFKHLVTTNVIPELPKLNAAAPEFVASDKAKAVSHDAGAIGTQNQHEEEHPHMIPPPGTSQGEKTVPPTTLENGVDSRKQAEARVPDTPSGTQTATTGGGSTRRESSTAIWGPWRQGTSASGGDGSKETGPLSGYQPAIRSSRSMKVLKPSKSGGPSSSSSARTGSGYEPPPPLRTSSEHRRKSGGTENGTGAPAAASADRPGVIRWESKRNASGSTGTPSTGNAGTSGSTKGQLSGETGGRSATSSAPRSATNPLGSASAFSFLMGKSKVATPARQ</sequence>
<gene>
    <name evidence="2" type="ORF">NKR19_g2574</name>
</gene>
<feature type="compositionally biased region" description="Low complexity" evidence="1">
    <location>
        <begin position="605"/>
        <end position="616"/>
    </location>
</feature>
<keyword evidence="2" id="KW-0378">Hydrolase</keyword>
<feature type="compositionally biased region" description="Polar residues" evidence="1">
    <location>
        <begin position="575"/>
        <end position="600"/>
    </location>
</feature>
<dbReference type="GO" id="GO:0016787">
    <property type="term" value="F:hydrolase activity"/>
    <property type="evidence" value="ECO:0007669"/>
    <property type="project" value="UniProtKB-KW"/>
</dbReference>
<feature type="compositionally biased region" description="Polar residues" evidence="1">
    <location>
        <begin position="422"/>
        <end position="435"/>
    </location>
</feature>
<feature type="compositionally biased region" description="Low complexity" evidence="1">
    <location>
        <begin position="513"/>
        <end position="524"/>
    </location>
</feature>
<dbReference type="Proteomes" id="UP001174691">
    <property type="component" value="Unassembled WGS sequence"/>
</dbReference>
<evidence type="ECO:0000256" key="1">
    <source>
        <dbReference type="SAM" id="MobiDB-lite"/>
    </source>
</evidence>
<feature type="region of interest" description="Disordered" evidence="1">
    <location>
        <begin position="122"/>
        <end position="177"/>
    </location>
</feature>
<feature type="region of interest" description="Disordered" evidence="1">
    <location>
        <begin position="405"/>
        <end position="640"/>
    </location>
</feature>
<reference evidence="2" key="1">
    <citation type="submission" date="2022-07" db="EMBL/GenBank/DDBJ databases">
        <title>Fungi with potential for degradation of polypropylene.</title>
        <authorList>
            <person name="Gostincar C."/>
        </authorList>
    </citation>
    <scope>NUCLEOTIDE SEQUENCE</scope>
    <source>
        <strain evidence="2">EXF-13287</strain>
    </source>
</reference>
<organism evidence="2 3">
    <name type="scientific">Coniochaeta hoffmannii</name>
    <dbReference type="NCBI Taxonomy" id="91930"/>
    <lineage>
        <taxon>Eukaryota</taxon>
        <taxon>Fungi</taxon>
        <taxon>Dikarya</taxon>
        <taxon>Ascomycota</taxon>
        <taxon>Pezizomycotina</taxon>
        <taxon>Sordariomycetes</taxon>
        <taxon>Sordariomycetidae</taxon>
        <taxon>Coniochaetales</taxon>
        <taxon>Coniochaetaceae</taxon>
        <taxon>Coniochaeta</taxon>
    </lineage>
</organism>
<evidence type="ECO:0000313" key="2">
    <source>
        <dbReference type="EMBL" id="KAJ9161138.1"/>
    </source>
</evidence>
<evidence type="ECO:0000313" key="3">
    <source>
        <dbReference type="Proteomes" id="UP001174691"/>
    </source>
</evidence>